<feature type="compositionally biased region" description="Basic and acidic residues" evidence="14">
    <location>
        <begin position="356"/>
        <end position="371"/>
    </location>
</feature>
<name>A0A7S0ZAR3_9RHOD</name>
<dbReference type="EMBL" id="HBFP01000464">
    <property type="protein sequence ID" value="CAD8815961.1"/>
    <property type="molecule type" value="Transcribed_RNA"/>
</dbReference>
<evidence type="ECO:0000256" key="1">
    <source>
        <dbReference type="ARBA" id="ARBA00004141"/>
    </source>
</evidence>
<keyword evidence="11" id="KW-1208">Phospholipid metabolism</keyword>
<evidence type="ECO:0000256" key="9">
    <source>
        <dbReference type="ARBA" id="ARBA00023136"/>
    </source>
</evidence>
<dbReference type="PANTHER" id="PTHR31201:SF1">
    <property type="entry name" value="GLYCEROPHOSPHOCHOLINE ACYLTRANSFERASE 1"/>
    <property type="match status" value="1"/>
</dbReference>
<dbReference type="GO" id="GO:0016746">
    <property type="term" value="F:acyltransferase activity"/>
    <property type="evidence" value="ECO:0007669"/>
    <property type="project" value="UniProtKB-KW"/>
</dbReference>
<feature type="transmembrane region" description="Helical" evidence="15">
    <location>
        <begin position="318"/>
        <end position="338"/>
    </location>
</feature>
<dbReference type="Pfam" id="PF10998">
    <property type="entry name" value="DUF2838"/>
    <property type="match status" value="1"/>
</dbReference>
<keyword evidence="4" id="KW-0444">Lipid biosynthesis</keyword>
<feature type="transmembrane region" description="Helical" evidence="15">
    <location>
        <begin position="291"/>
        <end position="312"/>
    </location>
</feature>
<evidence type="ECO:0000256" key="2">
    <source>
        <dbReference type="ARBA" id="ARBA00006675"/>
    </source>
</evidence>
<evidence type="ECO:0000256" key="12">
    <source>
        <dbReference type="ARBA" id="ARBA00023315"/>
    </source>
</evidence>
<evidence type="ECO:0000256" key="5">
    <source>
        <dbReference type="ARBA" id="ARBA00022679"/>
    </source>
</evidence>
<proteinExistence type="inferred from homology"/>
<feature type="transmembrane region" description="Helical" evidence="15">
    <location>
        <begin position="223"/>
        <end position="246"/>
    </location>
</feature>
<keyword evidence="12" id="KW-0012">Acyltransferase</keyword>
<keyword evidence="7 15" id="KW-1133">Transmembrane helix</keyword>
<evidence type="ECO:0000313" key="16">
    <source>
        <dbReference type="EMBL" id="CAD8815961.1"/>
    </source>
</evidence>
<keyword evidence="6 15" id="KW-0812">Transmembrane</keyword>
<dbReference type="AlphaFoldDB" id="A0A7S0ZAR3"/>
<dbReference type="PANTHER" id="PTHR31201">
    <property type="entry name" value="OS01G0585100 PROTEIN"/>
    <property type="match status" value="1"/>
</dbReference>
<evidence type="ECO:0000256" key="7">
    <source>
        <dbReference type="ARBA" id="ARBA00022989"/>
    </source>
</evidence>
<feature type="transmembrane region" description="Helical" evidence="15">
    <location>
        <begin position="79"/>
        <end position="98"/>
    </location>
</feature>
<comment type="similarity">
    <text evidence="2">Belongs to the GPC1 family.</text>
</comment>
<keyword evidence="13" id="KW-0175">Coiled coil</keyword>
<reference evidence="16" key="1">
    <citation type="submission" date="2021-01" db="EMBL/GenBank/DDBJ databases">
        <authorList>
            <person name="Corre E."/>
            <person name="Pelletier E."/>
            <person name="Niang G."/>
            <person name="Scheremetjew M."/>
            <person name="Finn R."/>
            <person name="Kale V."/>
            <person name="Holt S."/>
            <person name="Cochrane G."/>
            <person name="Meng A."/>
            <person name="Brown T."/>
            <person name="Cohen L."/>
        </authorList>
    </citation>
    <scope>NUCLEOTIDE SEQUENCE</scope>
    <source>
        <strain evidence="16">CCMP3278</strain>
    </source>
</reference>
<evidence type="ECO:0000256" key="8">
    <source>
        <dbReference type="ARBA" id="ARBA00023098"/>
    </source>
</evidence>
<gene>
    <name evidence="16" type="ORF">TOLI1172_LOCUS349</name>
</gene>
<feature type="transmembrane region" description="Helical" evidence="15">
    <location>
        <begin position="128"/>
        <end position="147"/>
    </location>
</feature>
<protein>
    <recommendedName>
        <fullName evidence="3">Glycerophosphocholine acyltransferase 1</fullName>
    </recommendedName>
</protein>
<evidence type="ECO:0000256" key="6">
    <source>
        <dbReference type="ARBA" id="ARBA00022692"/>
    </source>
</evidence>
<keyword evidence="8" id="KW-0443">Lipid metabolism</keyword>
<dbReference type="InterPro" id="IPR021261">
    <property type="entry name" value="GPCAT"/>
</dbReference>
<evidence type="ECO:0000256" key="13">
    <source>
        <dbReference type="SAM" id="Coils"/>
    </source>
</evidence>
<dbReference type="GO" id="GO:0006656">
    <property type="term" value="P:phosphatidylcholine biosynthetic process"/>
    <property type="evidence" value="ECO:0007669"/>
    <property type="project" value="TreeGrafter"/>
</dbReference>
<feature type="coiled-coil region" evidence="13">
    <location>
        <begin position="35"/>
        <end position="69"/>
    </location>
</feature>
<accession>A0A7S0ZAR3</accession>
<keyword evidence="10" id="KW-0594">Phospholipid biosynthesis</keyword>
<dbReference type="GO" id="GO:0016020">
    <property type="term" value="C:membrane"/>
    <property type="evidence" value="ECO:0007669"/>
    <property type="project" value="UniProtKB-SubCell"/>
</dbReference>
<organism evidence="16">
    <name type="scientific">Timspurckia oligopyrenoides</name>
    <dbReference type="NCBI Taxonomy" id="708627"/>
    <lineage>
        <taxon>Eukaryota</taxon>
        <taxon>Rhodophyta</taxon>
        <taxon>Bangiophyceae</taxon>
        <taxon>Porphyridiales</taxon>
        <taxon>Porphyridiaceae</taxon>
        <taxon>Timspurckia</taxon>
    </lineage>
</organism>
<feature type="transmembrane region" description="Helical" evidence="15">
    <location>
        <begin position="104"/>
        <end position="121"/>
    </location>
</feature>
<evidence type="ECO:0000256" key="11">
    <source>
        <dbReference type="ARBA" id="ARBA00023264"/>
    </source>
</evidence>
<evidence type="ECO:0000256" key="4">
    <source>
        <dbReference type="ARBA" id="ARBA00022516"/>
    </source>
</evidence>
<keyword evidence="9 15" id="KW-0472">Membrane</keyword>
<evidence type="ECO:0000256" key="10">
    <source>
        <dbReference type="ARBA" id="ARBA00023209"/>
    </source>
</evidence>
<evidence type="ECO:0000256" key="3">
    <source>
        <dbReference type="ARBA" id="ARBA00019082"/>
    </source>
</evidence>
<comment type="subcellular location">
    <subcellularLocation>
        <location evidence="1">Membrane</location>
        <topology evidence="1">Multi-pass membrane protein</topology>
    </subcellularLocation>
</comment>
<keyword evidence="5" id="KW-0808">Transferase</keyword>
<evidence type="ECO:0000256" key="15">
    <source>
        <dbReference type="SAM" id="Phobius"/>
    </source>
</evidence>
<evidence type="ECO:0000256" key="14">
    <source>
        <dbReference type="SAM" id="MobiDB-lite"/>
    </source>
</evidence>
<feature type="region of interest" description="Disordered" evidence="14">
    <location>
        <begin position="356"/>
        <end position="378"/>
    </location>
</feature>
<sequence length="378" mass="43875">MVGDIDTVNYKDLMSLNSLNSVLGENIKSSKLSFKESSSANRRKLELAREELKTRILERRERIKAKMEEPGVVMTIDKVSFVSGILILMVTEFVLLMSPQDLDVLYASLLFPLMLMRYYVYRKDKYHYFMYDFCYFAQVVLLVNLYIISDSPWLMRINFAMTNGPLVMAVVLWRNSLVFHSVDKMTSSFIHMLPPLVTFSQRWNQHLFERKFPVIEPLTDNALTIVLDFIVYPLLFYVLWQALYLFKTEVISRRKLEHDPEIMTSLRWLTKNRKSVSYKVINVFGEAHQTAAFALFQCIYTLITLLIIPLLWHSVLFHALYLAAIFLVALVNGASYYFSVFATRYMDQLSAKSTRTEKAQPKAIVSKDKKMGTQGASS</sequence>